<dbReference type="InterPro" id="IPR035895">
    <property type="entry name" value="HPr-like_sf"/>
</dbReference>
<dbReference type="GO" id="GO:0009401">
    <property type="term" value="P:phosphoenolpyruvate-dependent sugar phosphotransferase system"/>
    <property type="evidence" value="ECO:0007669"/>
    <property type="project" value="UniProtKB-KW"/>
</dbReference>
<proteinExistence type="predicted"/>
<dbReference type="EMBL" id="BARS01047486">
    <property type="protein sequence ID" value="GAG40275.1"/>
    <property type="molecule type" value="Genomic_DNA"/>
</dbReference>
<dbReference type="PROSITE" id="PS00369">
    <property type="entry name" value="PTS_HPR_HIS"/>
    <property type="match status" value="1"/>
</dbReference>
<sequence>MERIEEQVVVRKVHGLHARPATIFVQLANKFNSSVKIERDGEIVDGKSIMALLSLGINTGVEVKLISEGDDAKEAIDDLKRFLEDE</sequence>
<dbReference type="PANTHER" id="PTHR33705">
    <property type="entry name" value="PHOSPHOCARRIER PROTEIN HPR"/>
    <property type="match status" value="1"/>
</dbReference>
<dbReference type="PROSITE" id="PS00589">
    <property type="entry name" value="PTS_HPR_SER"/>
    <property type="match status" value="1"/>
</dbReference>
<organism evidence="5">
    <name type="scientific">marine sediment metagenome</name>
    <dbReference type="NCBI Taxonomy" id="412755"/>
    <lineage>
        <taxon>unclassified sequences</taxon>
        <taxon>metagenomes</taxon>
        <taxon>ecological metagenomes</taxon>
    </lineage>
</organism>
<dbReference type="PROSITE" id="PS51350">
    <property type="entry name" value="PTS_HPR_DOM"/>
    <property type="match status" value="1"/>
</dbReference>
<dbReference type="AlphaFoldDB" id="X0XB18"/>
<feature type="non-terminal residue" evidence="5">
    <location>
        <position position="86"/>
    </location>
</feature>
<comment type="caution">
    <text evidence="5">The sequence shown here is derived from an EMBL/GenBank/DDBJ whole genome shotgun (WGS) entry which is preliminary data.</text>
</comment>
<reference evidence="5" key="1">
    <citation type="journal article" date="2014" name="Front. Microbiol.">
        <title>High frequency of phylogenetically diverse reductive dehalogenase-homologous genes in deep subseafloor sedimentary metagenomes.</title>
        <authorList>
            <person name="Kawai M."/>
            <person name="Futagami T."/>
            <person name="Toyoda A."/>
            <person name="Takaki Y."/>
            <person name="Nishi S."/>
            <person name="Hori S."/>
            <person name="Arai W."/>
            <person name="Tsubouchi T."/>
            <person name="Morono Y."/>
            <person name="Uchiyama I."/>
            <person name="Ito T."/>
            <person name="Fujiyama A."/>
            <person name="Inagaki F."/>
            <person name="Takami H."/>
        </authorList>
    </citation>
    <scope>NUCLEOTIDE SEQUENCE</scope>
    <source>
        <strain evidence="5">Expedition CK06-06</strain>
    </source>
</reference>
<dbReference type="PRINTS" id="PR00107">
    <property type="entry name" value="PHOSPHOCPHPR"/>
</dbReference>
<gene>
    <name evidence="5" type="ORF">S01H1_71322</name>
</gene>
<dbReference type="Pfam" id="PF00381">
    <property type="entry name" value="PTS-HPr"/>
    <property type="match status" value="1"/>
</dbReference>
<dbReference type="CDD" id="cd00367">
    <property type="entry name" value="PTS-HPr_like"/>
    <property type="match status" value="1"/>
</dbReference>
<evidence type="ECO:0000259" key="4">
    <source>
        <dbReference type="PROSITE" id="PS51350"/>
    </source>
</evidence>
<keyword evidence="2" id="KW-0963">Cytoplasm</keyword>
<evidence type="ECO:0000256" key="3">
    <source>
        <dbReference type="ARBA" id="ARBA00022683"/>
    </source>
</evidence>
<evidence type="ECO:0000313" key="5">
    <source>
        <dbReference type="EMBL" id="GAG40275.1"/>
    </source>
</evidence>
<dbReference type="NCBIfam" id="TIGR01003">
    <property type="entry name" value="PTS_HPr_family"/>
    <property type="match status" value="1"/>
</dbReference>
<dbReference type="PANTHER" id="PTHR33705:SF2">
    <property type="entry name" value="PHOSPHOCARRIER PROTEIN NPR"/>
    <property type="match status" value="1"/>
</dbReference>
<dbReference type="InterPro" id="IPR050399">
    <property type="entry name" value="HPr"/>
</dbReference>
<keyword evidence="3" id="KW-0598">Phosphotransferase system</keyword>
<feature type="domain" description="HPr" evidence="4">
    <location>
        <begin position="3"/>
        <end position="86"/>
    </location>
</feature>
<evidence type="ECO:0000256" key="2">
    <source>
        <dbReference type="ARBA" id="ARBA00022490"/>
    </source>
</evidence>
<accession>X0XB18</accession>
<dbReference type="GO" id="GO:0005737">
    <property type="term" value="C:cytoplasm"/>
    <property type="evidence" value="ECO:0007669"/>
    <property type="project" value="UniProtKB-SubCell"/>
</dbReference>
<name>X0XB18_9ZZZZ</name>
<dbReference type="InterPro" id="IPR001020">
    <property type="entry name" value="PTS_HPr_His_P_site"/>
</dbReference>
<evidence type="ECO:0000256" key="1">
    <source>
        <dbReference type="ARBA" id="ARBA00004496"/>
    </source>
</evidence>
<dbReference type="SUPFAM" id="SSF55594">
    <property type="entry name" value="HPr-like"/>
    <property type="match status" value="1"/>
</dbReference>
<comment type="subcellular location">
    <subcellularLocation>
        <location evidence="1">Cytoplasm</location>
    </subcellularLocation>
</comment>
<dbReference type="InterPro" id="IPR002114">
    <property type="entry name" value="PTS_HPr_Ser_P_site"/>
</dbReference>
<protein>
    <recommendedName>
        <fullName evidence="4">HPr domain-containing protein</fullName>
    </recommendedName>
</protein>
<dbReference type="Gene3D" id="3.30.1340.10">
    <property type="entry name" value="HPr-like"/>
    <property type="match status" value="1"/>
</dbReference>
<dbReference type="InterPro" id="IPR000032">
    <property type="entry name" value="HPr-like"/>
</dbReference>